<dbReference type="InterPro" id="IPR011577">
    <property type="entry name" value="Cyt_b561_bac/Ni-Hgenase"/>
</dbReference>
<dbReference type="GO" id="GO:0020037">
    <property type="term" value="F:heme binding"/>
    <property type="evidence" value="ECO:0007669"/>
    <property type="project" value="TreeGrafter"/>
</dbReference>
<dbReference type="InterPro" id="IPR016174">
    <property type="entry name" value="Di-haem_cyt_TM"/>
</dbReference>
<evidence type="ECO:0000256" key="3">
    <source>
        <dbReference type="ARBA" id="ARBA00022475"/>
    </source>
</evidence>
<keyword evidence="7" id="KW-0249">Electron transport</keyword>
<feature type="transmembrane region" description="Helical" evidence="12">
    <location>
        <begin position="89"/>
        <end position="111"/>
    </location>
</feature>
<reference evidence="14" key="1">
    <citation type="submission" date="2009-10" db="EMBL/GenBank/DDBJ databases">
        <title>Diversity of trophic interactions inside an arsenic-rich microbial ecosystem.</title>
        <authorList>
            <person name="Bertin P.N."/>
            <person name="Heinrich-Salmeron A."/>
            <person name="Pelletier E."/>
            <person name="Goulhen-Chollet F."/>
            <person name="Arsene-Ploetze F."/>
            <person name="Gallien S."/>
            <person name="Calteau A."/>
            <person name="Vallenet D."/>
            <person name="Casiot C."/>
            <person name="Chane-Woon-Ming B."/>
            <person name="Giloteaux L."/>
            <person name="Barakat M."/>
            <person name="Bonnefoy V."/>
            <person name="Bruneel O."/>
            <person name="Chandler M."/>
            <person name="Cleiss J."/>
            <person name="Duran R."/>
            <person name="Elbaz-Poulichet F."/>
            <person name="Fonknechten N."/>
            <person name="Lauga B."/>
            <person name="Mornico D."/>
            <person name="Ortet P."/>
            <person name="Schaeffer C."/>
            <person name="Siguier P."/>
            <person name="Alexander Thil Smith A."/>
            <person name="Van Dorsselaer A."/>
            <person name="Weissenbach J."/>
            <person name="Medigue C."/>
            <person name="Le Paslier D."/>
        </authorList>
    </citation>
    <scope>NUCLEOTIDE SEQUENCE</scope>
</reference>
<keyword evidence="6" id="KW-0479">Metal-binding</keyword>
<evidence type="ECO:0000256" key="8">
    <source>
        <dbReference type="ARBA" id="ARBA00022989"/>
    </source>
</evidence>
<dbReference type="InterPro" id="IPR052168">
    <property type="entry name" value="Cytochrome_b561_oxidase"/>
</dbReference>
<feature type="transmembrane region" description="Helical" evidence="12">
    <location>
        <begin position="43"/>
        <end position="63"/>
    </location>
</feature>
<evidence type="ECO:0000256" key="12">
    <source>
        <dbReference type="SAM" id="Phobius"/>
    </source>
</evidence>
<comment type="similarity">
    <text evidence="11">Belongs to the cytochrome b561 family.</text>
</comment>
<evidence type="ECO:0000256" key="7">
    <source>
        <dbReference type="ARBA" id="ARBA00022982"/>
    </source>
</evidence>
<dbReference type="PANTHER" id="PTHR30529">
    <property type="entry name" value="CYTOCHROME B561"/>
    <property type="match status" value="1"/>
</dbReference>
<feature type="transmembrane region" description="Helical" evidence="12">
    <location>
        <begin position="12"/>
        <end position="31"/>
    </location>
</feature>
<name>E6QUC7_9ZZZZ</name>
<organism evidence="14">
    <name type="scientific">mine drainage metagenome</name>
    <dbReference type="NCBI Taxonomy" id="410659"/>
    <lineage>
        <taxon>unclassified sequences</taxon>
        <taxon>metagenomes</taxon>
        <taxon>ecological metagenomes</taxon>
    </lineage>
</organism>
<evidence type="ECO:0000256" key="6">
    <source>
        <dbReference type="ARBA" id="ARBA00022723"/>
    </source>
</evidence>
<keyword evidence="2" id="KW-0813">Transport</keyword>
<dbReference type="EMBL" id="CABR01000109">
    <property type="protein sequence ID" value="CBI10849.1"/>
    <property type="molecule type" value="Genomic_DNA"/>
</dbReference>
<evidence type="ECO:0000256" key="5">
    <source>
        <dbReference type="ARBA" id="ARBA00022692"/>
    </source>
</evidence>
<keyword evidence="5 12" id="KW-0812">Transmembrane</keyword>
<dbReference type="GO" id="GO:0005886">
    <property type="term" value="C:plasma membrane"/>
    <property type="evidence" value="ECO:0007669"/>
    <property type="project" value="UniProtKB-SubCell"/>
</dbReference>
<evidence type="ECO:0000256" key="1">
    <source>
        <dbReference type="ARBA" id="ARBA00004651"/>
    </source>
</evidence>
<evidence type="ECO:0000256" key="2">
    <source>
        <dbReference type="ARBA" id="ARBA00022448"/>
    </source>
</evidence>
<sequence length="179" mass="20580">MRRRYTRTAMLLHWLMALLIIGTFSLGLYMSDLVLSPRKLQLFAYHKWIGMALLGLWTLRVLWRTSHQPPALSTTLPLWQIRAANLTHLTLYVLLFTTPMTGWLMSSAYGFRVVMFGVWPLPNLIDINHALGGQLKSIHSLLNDGLLGLVGLHLLAVIQHQFILRDGLLWRMWPWGGKK</sequence>
<keyword evidence="4" id="KW-0349">Heme</keyword>
<evidence type="ECO:0000256" key="9">
    <source>
        <dbReference type="ARBA" id="ARBA00023004"/>
    </source>
</evidence>
<evidence type="ECO:0000256" key="11">
    <source>
        <dbReference type="ARBA" id="ARBA00037975"/>
    </source>
</evidence>
<proteinExistence type="inferred from homology"/>
<keyword evidence="10 12" id="KW-0472">Membrane</keyword>
<dbReference type="Pfam" id="PF01292">
    <property type="entry name" value="Ni_hydr_CYTB"/>
    <property type="match status" value="1"/>
</dbReference>
<evidence type="ECO:0000259" key="13">
    <source>
        <dbReference type="Pfam" id="PF01292"/>
    </source>
</evidence>
<keyword evidence="3" id="KW-1003">Cell membrane</keyword>
<dbReference type="GO" id="GO:0022904">
    <property type="term" value="P:respiratory electron transport chain"/>
    <property type="evidence" value="ECO:0007669"/>
    <property type="project" value="InterPro"/>
</dbReference>
<dbReference type="SUPFAM" id="SSF81342">
    <property type="entry name" value="Transmembrane di-heme cytochromes"/>
    <property type="match status" value="1"/>
</dbReference>
<comment type="subcellular location">
    <subcellularLocation>
        <location evidence="1">Cell membrane</location>
        <topology evidence="1">Multi-pass membrane protein</topology>
    </subcellularLocation>
</comment>
<evidence type="ECO:0000313" key="14">
    <source>
        <dbReference type="EMBL" id="CBI10849.1"/>
    </source>
</evidence>
<dbReference type="PANTHER" id="PTHR30529:SF1">
    <property type="entry name" value="CYTOCHROME B561 HOMOLOG 2"/>
    <property type="match status" value="1"/>
</dbReference>
<feature type="domain" description="Cytochrome b561 bacterial/Ni-hydrogenase" evidence="13">
    <location>
        <begin position="4"/>
        <end position="174"/>
    </location>
</feature>
<dbReference type="GO" id="GO:0046872">
    <property type="term" value="F:metal ion binding"/>
    <property type="evidence" value="ECO:0007669"/>
    <property type="project" value="UniProtKB-KW"/>
</dbReference>
<keyword evidence="9" id="KW-0408">Iron</keyword>
<evidence type="ECO:0000256" key="4">
    <source>
        <dbReference type="ARBA" id="ARBA00022617"/>
    </source>
</evidence>
<keyword evidence="8 12" id="KW-1133">Transmembrane helix</keyword>
<evidence type="ECO:0000256" key="10">
    <source>
        <dbReference type="ARBA" id="ARBA00023136"/>
    </source>
</evidence>
<dbReference type="Gene3D" id="1.20.950.20">
    <property type="entry name" value="Transmembrane di-heme cytochromes, Chain C"/>
    <property type="match status" value="1"/>
</dbReference>
<comment type="caution">
    <text evidence="14">The sequence shown here is derived from an EMBL/GenBank/DDBJ whole genome shotgun (WGS) entry which is preliminary data.</text>
</comment>
<gene>
    <name evidence="14" type="ORF">CARN7_1649</name>
</gene>
<accession>E6QUC7</accession>
<protein>
    <submittedName>
        <fullName evidence="14">Putative cytochrome b561</fullName>
    </submittedName>
</protein>
<dbReference type="GO" id="GO:0009055">
    <property type="term" value="F:electron transfer activity"/>
    <property type="evidence" value="ECO:0007669"/>
    <property type="project" value="InterPro"/>
</dbReference>
<dbReference type="AlphaFoldDB" id="E6QUC7"/>